<reference evidence="2 3" key="1">
    <citation type="submission" date="2023-05" db="EMBL/GenBank/DDBJ databases">
        <title>Rombocin, a short stable natural nisin variant, displays selective antimicrobial activity against Listeria monocytogenes and employs dual mode of action to kill target bacterial strains.</title>
        <authorList>
            <person name="Wambui J."/>
            <person name="Stephan R."/>
            <person name="Kuipers O.P."/>
        </authorList>
    </citation>
    <scope>NUCLEOTIDE SEQUENCE [LARGE SCALE GENOMIC DNA]</scope>
    <source>
        <strain evidence="2 3">RC002</strain>
    </source>
</reference>
<dbReference type="CDD" id="cd02142">
    <property type="entry name" value="McbC_SagB-like_oxidoreductase"/>
    <property type="match status" value="1"/>
</dbReference>
<name>A0ABT7E5S2_9FIRM</name>
<dbReference type="InterPro" id="IPR020051">
    <property type="entry name" value="SagB-type_dehydrogenase"/>
</dbReference>
<accession>A0ABT7E5S2</accession>
<protein>
    <submittedName>
        <fullName evidence="2">SagB family peptide dehydrogenase</fullName>
    </submittedName>
</protein>
<dbReference type="NCBIfam" id="TIGR03605">
    <property type="entry name" value="antibiot_sagB"/>
    <property type="match status" value="1"/>
</dbReference>
<comment type="caution">
    <text evidence="2">The sequence shown here is derived from an EMBL/GenBank/DDBJ whole genome shotgun (WGS) entry which is preliminary data.</text>
</comment>
<sequence length="314" mass="35634">MFKNKTKKKNSGNMHPYEMDIISFNTQYSNMSIYADSTVLKTPDSVLKANLYSKENRFLSEQYLLNYKTNNESLGFRMGLSNFYRQSSTLTCANKELEEELDDAIELVKPKNIKASLGATIKLRRSVRNYVNNKLSMQELSNILYYAQGVSAQMNLDNNGYGNDNIKLKNNPSAGGLYPINLYMYLSNVEEIEDGFYLYYPYSHSIKPINLNVSDLNQHNFAELVNIATENINVFFIYVYNLHMNSRKYGDAGMNYALIEAGEIAQNVQLTATAIGYGSCDIGGYEKQYLEKLLKIDGITNHVVHMTIVGKEGS</sequence>
<organism evidence="2 3">
    <name type="scientific">Romboutsia sedimentorum</name>
    <dbReference type="NCBI Taxonomy" id="1368474"/>
    <lineage>
        <taxon>Bacteria</taxon>
        <taxon>Bacillati</taxon>
        <taxon>Bacillota</taxon>
        <taxon>Clostridia</taxon>
        <taxon>Peptostreptococcales</taxon>
        <taxon>Peptostreptococcaceae</taxon>
        <taxon>Romboutsia</taxon>
    </lineage>
</organism>
<dbReference type="SUPFAM" id="SSF55469">
    <property type="entry name" value="FMN-dependent nitroreductase-like"/>
    <property type="match status" value="1"/>
</dbReference>
<dbReference type="Pfam" id="PF00881">
    <property type="entry name" value="Nitroreductase"/>
    <property type="match status" value="1"/>
</dbReference>
<evidence type="ECO:0000313" key="2">
    <source>
        <dbReference type="EMBL" id="MDK2562273.1"/>
    </source>
</evidence>
<dbReference type="PANTHER" id="PTHR43745">
    <property type="entry name" value="NITROREDUCTASE MJ1384-RELATED"/>
    <property type="match status" value="1"/>
</dbReference>
<evidence type="ECO:0000259" key="1">
    <source>
        <dbReference type="Pfam" id="PF00881"/>
    </source>
</evidence>
<keyword evidence="3" id="KW-1185">Reference proteome</keyword>
<dbReference type="InterPro" id="IPR029479">
    <property type="entry name" value="Nitroreductase"/>
</dbReference>
<dbReference type="Proteomes" id="UP001301012">
    <property type="component" value="Unassembled WGS sequence"/>
</dbReference>
<evidence type="ECO:0000313" key="3">
    <source>
        <dbReference type="Proteomes" id="UP001301012"/>
    </source>
</evidence>
<dbReference type="InterPro" id="IPR052544">
    <property type="entry name" value="Bacteriocin_Proc_Enz"/>
</dbReference>
<dbReference type="PANTHER" id="PTHR43745:SF2">
    <property type="entry name" value="NITROREDUCTASE MJ1384-RELATED"/>
    <property type="match status" value="1"/>
</dbReference>
<feature type="domain" description="Nitroreductase" evidence="1">
    <location>
        <begin position="121"/>
        <end position="311"/>
    </location>
</feature>
<gene>
    <name evidence="2" type="ORF">QOZ84_01835</name>
</gene>
<dbReference type="InterPro" id="IPR000415">
    <property type="entry name" value="Nitroreductase-like"/>
</dbReference>
<proteinExistence type="predicted"/>
<dbReference type="EMBL" id="JASKYM010000001">
    <property type="protein sequence ID" value="MDK2562273.1"/>
    <property type="molecule type" value="Genomic_DNA"/>
</dbReference>
<dbReference type="Gene3D" id="3.40.109.10">
    <property type="entry name" value="NADH Oxidase"/>
    <property type="match status" value="1"/>
</dbReference>
<dbReference type="RefSeq" id="WP_284131254.1">
    <property type="nucleotide sequence ID" value="NZ_JASKYM010000001.1"/>
</dbReference>